<organism evidence="2 3">
    <name type="scientific">Pseudooceanicola albus</name>
    <dbReference type="NCBI Taxonomy" id="2692189"/>
    <lineage>
        <taxon>Bacteria</taxon>
        <taxon>Pseudomonadati</taxon>
        <taxon>Pseudomonadota</taxon>
        <taxon>Alphaproteobacteria</taxon>
        <taxon>Rhodobacterales</taxon>
        <taxon>Paracoccaceae</taxon>
        <taxon>Pseudooceanicola</taxon>
    </lineage>
</organism>
<feature type="domain" description="NAD-dependent epimerase/dehydratase" evidence="1">
    <location>
        <begin position="3"/>
        <end position="215"/>
    </location>
</feature>
<accession>A0A6L7G9R0</accession>
<dbReference type="Pfam" id="PF01370">
    <property type="entry name" value="Epimerase"/>
    <property type="match status" value="1"/>
</dbReference>
<dbReference type="GO" id="GO:0004029">
    <property type="term" value="F:aldehyde dehydrogenase (NAD+) activity"/>
    <property type="evidence" value="ECO:0007669"/>
    <property type="project" value="TreeGrafter"/>
</dbReference>
<sequence>MRVFLTGATGFIGARILPELLARGHEVLGMTRSEAGAESLRAAGATPWMASLEAPETLARGAAQCDAVIHTAFDHNFANFLANCEKDARVIAAMGTELKGSDRPLMVTSGTGMGDAGPGQLAQEANFDTDHPNPRIATELALRPLLEQGVNARVMRLPQVHDTRRQGLISPYIEISRQIGAVAILGEGRNRWPAAHVGDVAALYAMAFDKGPAGTRFHAVAEEGVPMRSVAEVLAEGLDLPLVSLDAEALAARLGWLAGFAGLDMPASSAWTRAELGWVPRGPSLLEDLKAQAYA</sequence>
<dbReference type="RefSeq" id="WP_160896394.1">
    <property type="nucleotide sequence ID" value="NZ_WUMU01000026.1"/>
</dbReference>
<dbReference type="InterPro" id="IPR001509">
    <property type="entry name" value="Epimerase_deHydtase"/>
</dbReference>
<evidence type="ECO:0000313" key="3">
    <source>
        <dbReference type="Proteomes" id="UP000477911"/>
    </source>
</evidence>
<keyword evidence="3" id="KW-1185">Reference proteome</keyword>
<dbReference type="EMBL" id="WUMU01000026">
    <property type="protein sequence ID" value="MXN20268.1"/>
    <property type="molecule type" value="Genomic_DNA"/>
</dbReference>
<dbReference type="InterPro" id="IPR051783">
    <property type="entry name" value="NAD(P)-dependent_oxidoreduct"/>
</dbReference>
<proteinExistence type="predicted"/>
<dbReference type="GO" id="GO:0005737">
    <property type="term" value="C:cytoplasm"/>
    <property type="evidence" value="ECO:0007669"/>
    <property type="project" value="TreeGrafter"/>
</dbReference>
<protein>
    <submittedName>
        <fullName evidence="2">NAD(P)H-binding protein</fullName>
    </submittedName>
</protein>
<reference evidence="2 3" key="1">
    <citation type="submission" date="2019-12" db="EMBL/GenBank/DDBJ databases">
        <authorList>
            <person name="Li M."/>
        </authorList>
    </citation>
    <scope>NUCLEOTIDE SEQUENCE [LARGE SCALE GENOMIC DNA]</scope>
    <source>
        <strain evidence="2 3">GBMRC 2024</strain>
    </source>
</reference>
<evidence type="ECO:0000259" key="1">
    <source>
        <dbReference type="Pfam" id="PF01370"/>
    </source>
</evidence>
<gene>
    <name evidence="2" type="ORF">GR170_20725</name>
</gene>
<evidence type="ECO:0000313" key="2">
    <source>
        <dbReference type="EMBL" id="MXN20268.1"/>
    </source>
</evidence>
<dbReference type="PANTHER" id="PTHR48079:SF6">
    <property type="entry name" value="NAD(P)-BINDING DOMAIN-CONTAINING PROTEIN-RELATED"/>
    <property type="match status" value="1"/>
</dbReference>
<dbReference type="CDD" id="cd05262">
    <property type="entry name" value="SDR_a7"/>
    <property type="match status" value="1"/>
</dbReference>
<dbReference type="AlphaFoldDB" id="A0A6L7G9R0"/>
<dbReference type="Gene3D" id="3.40.50.720">
    <property type="entry name" value="NAD(P)-binding Rossmann-like Domain"/>
    <property type="match status" value="1"/>
</dbReference>
<dbReference type="Proteomes" id="UP000477911">
    <property type="component" value="Unassembled WGS sequence"/>
</dbReference>
<dbReference type="InterPro" id="IPR036291">
    <property type="entry name" value="NAD(P)-bd_dom_sf"/>
</dbReference>
<dbReference type="SUPFAM" id="SSF51735">
    <property type="entry name" value="NAD(P)-binding Rossmann-fold domains"/>
    <property type="match status" value="1"/>
</dbReference>
<name>A0A6L7G9R0_9RHOB</name>
<comment type="caution">
    <text evidence="2">The sequence shown here is derived from an EMBL/GenBank/DDBJ whole genome shotgun (WGS) entry which is preliminary data.</text>
</comment>
<dbReference type="PANTHER" id="PTHR48079">
    <property type="entry name" value="PROTEIN YEEZ"/>
    <property type="match status" value="1"/>
</dbReference>